<evidence type="ECO:0000313" key="3">
    <source>
        <dbReference type="EMBL" id="KAL0821906.1"/>
    </source>
</evidence>
<dbReference type="Proteomes" id="UP001549921">
    <property type="component" value="Unassembled WGS sequence"/>
</dbReference>
<dbReference type="PANTHER" id="PTHR45774:SF3">
    <property type="entry name" value="BTB (POZ) DOMAIN-CONTAINING 2B-RELATED"/>
    <property type="match status" value="1"/>
</dbReference>
<dbReference type="Gene3D" id="1.25.40.420">
    <property type="match status" value="1"/>
</dbReference>
<name>A0ABD0SPY8_LOXSC</name>
<dbReference type="AlphaFoldDB" id="A0ABD0SPY8"/>
<comment type="caution">
    <text evidence="3">The sequence shown here is derived from an EMBL/GenBank/DDBJ whole genome shotgun (WGS) entry which is preliminary data.</text>
</comment>
<feature type="compositionally biased region" description="Polar residues" evidence="1">
    <location>
        <begin position="236"/>
        <end position="246"/>
    </location>
</feature>
<reference evidence="3 4" key="1">
    <citation type="submission" date="2024-06" db="EMBL/GenBank/DDBJ databases">
        <title>A chromosome-level genome assembly of beet webworm, Loxostege sticticalis.</title>
        <authorList>
            <person name="Zhang Y."/>
        </authorList>
    </citation>
    <scope>NUCLEOTIDE SEQUENCE [LARGE SCALE GENOMIC DNA]</scope>
    <source>
        <strain evidence="3">AQ028</strain>
        <tissue evidence="3">Male pupae</tissue>
    </source>
</reference>
<dbReference type="Pfam" id="PF00651">
    <property type="entry name" value="BTB"/>
    <property type="match status" value="1"/>
</dbReference>
<accession>A0ABD0SPY8</accession>
<evidence type="ECO:0000313" key="4">
    <source>
        <dbReference type="Proteomes" id="UP001549921"/>
    </source>
</evidence>
<feature type="compositionally biased region" description="Basic and acidic residues" evidence="1">
    <location>
        <begin position="306"/>
        <end position="332"/>
    </location>
</feature>
<dbReference type="InterPro" id="IPR000210">
    <property type="entry name" value="BTB/POZ_dom"/>
</dbReference>
<feature type="compositionally biased region" description="Polar residues" evidence="1">
    <location>
        <begin position="295"/>
        <end position="305"/>
    </location>
</feature>
<dbReference type="InterPro" id="IPR011333">
    <property type="entry name" value="SKP1/BTB/POZ_sf"/>
</dbReference>
<dbReference type="PROSITE" id="PS50097">
    <property type="entry name" value="BTB"/>
    <property type="match status" value="1"/>
</dbReference>
<feature type="domain" description="BTB" evidence="2">
    <location>
        <begin position="53"/>
        <end position="119"/>
    </location>
</feature>
<dbReference type="EMBL" id="JBEDNZ010000017">
    <property type="protein sequence ID" value="KAL0821906.1"/>
    <property type="molecule type" value="Genomic_DNA"/>
</dbReference>
<sequence>MPSKTQTQLKPLFSRLNDVSVGTMTTKVIGDWQIGCKDIKMRMVNLYYSDSWTDCTFLVGSEQLVSAHKVVLAAASPVFAAMFYGGMPEKGPIQIDDIEPDTFIEMLRYIYTDNTDIISFNDACALYYAAKKYMLLHLKTECLEYLINNLTAADCCLAYEFAQMFDEKDLLKACEELMKTKTMEVLHSRGFQDASLKTVHFIYSMDNLTITSEVDLFEALEHYVKVNDMSEELGHTNESFNSQMTGSPKEDNDIGDWKQSNVGIENGSAVRGEYDKTKNGIFKDCMENDVKDQQNVKNGNASSPTKYKESNSESVKDCVDNEETKPQDIKHENVSAPEKIEIVEKVNTDISKRITVRHILKLIRFLTMSAEEFTSVPAASSLLTQTEILALLINIINLKKSKVPMPEGFSTKLEKRYSKADPLDVMKEIRLHFTVPDCERFEDGDIIHSSTVHFKNSSWELRFYLSDNFFYVSVNFIAKGISQYYYNLRIRINGDEDEEYLYHSKGAMELTELLENWKDIKDKYLEDGALSFDVAIWAPEF</sequence>
<dbReference type="SUPFAM" id="SSF54695">
    <property type="entry name" value="POZ domain"/>
    <property type="match status" value="1"/>
</dbReference>
<dbReference type="PANTHER" id="PTHR45774">
    <property type="entry name" value="BTB/POZ DOMAIN-CONTAINING"/>
    <property type="match status" value="1"/>
</dbReference>
<organism evidence="3 4">
    <name type="scientific">Loxostege sticticalis</name>
    <name type="common">Beet webworm moth</name>
    <dbReference type="NCBI Taxonomy" id="481309"/>
    <lineage>
        <taxon>Eukaryota</taxon>
        <taxon>Metazoa</taxon>
        <taxon>Ecdysozoa</taxon>
        <taxon>Arthropoda</taxon>
        <taxon>Hexapoda</taxon>
        <taxon>Insecta</taxon>
        <taxon>Pterygota</taxon>
        <taxon>Neoptera</taxon>
        <taxon>Endopterygota</taxon>
        <taxon>Lepidoptera</taxon>
        <taxon>Glossata</taxon>
        <taxon>Ditrysia</taxon>
        <taxon>Pyraloidea</taxon>
        <taxon>Crambidae</taxon>
        <taxon>Pyraustinae</taxon>
        <taxon>Loxostege</taxon>
    </lineage>
</organism>
<feature type="region of interest" description="Disordered" evidence="1">
    <location>
        <begin position="292"/>
        <end position="332"/>
    </location>
</feature>
<gene>
    <name evidence="3" type="ORF">ABMA28_005305</name>
</gene>
<proteinExistence type="predicted"/>
<evidence type="ECO:0000256" key="1">
    <source>
        <dbReference type="SAM" id="MobiDB-lite"/>
    </source>
</evidence>
<dbReference type="Pfam" id="PF07707">
    <property type="entry name" value="BACK"/>
    <property type="match status" value="1"/>
</dbReference>
<protein>
    <recommendedName>
        <fullName evidence="2">BTB domain-containing protein</fullName>
    </recommendedName>
</protein>
<dbReference type="Gene3D" id="3.30.710.10">
    <property type="entry name" value="Potassium Channel Kv1.1, Chain A"/>
    <property type="match status" value="1"/>
</dbReference>
<dbReference type="SMART" id="SM00225">
    <property type="entry name" value="BTB"/>
    <property type="match status" value="1"/>
</dbReference>
<evidence type="ECO:0000259" key="2">
    <source>
        <dbReference type="PROSITE" id="PS50097"/>
    </source>
</evidence>
<feature type="region of interest" description="Disordered" evidence="1">
    <location>
        <begin position="236"/>
        <end position="261"/>
    </location>
</feature>
<dbReference type="InterPro" id="IPR011705">
    <property type="entry name" value="BACK"/>
</dbReference>